<keyword evidence="4 7" id="KW-0812">Transmembrane</keyword>
<gene>
    <name evidence="8" type="ORF">ABVT11_06540</name>
</gene>
<evidence type="ECO:0000256" key="7">
    <source>
        <dbReference type="SAM" id="Phobius"/>
    </source>
</evidence>
<evidence type="ECO:0000256" key="3">
    <source>
        <dbReference type="ARBA" id="ARBA00022475"/>
    </source>
</evidence>
<dbReference type="Gene3D" id="1.10.1760.20">
    <property type="match status" value="1"/>
</dbReference>
<keyword evidence="2" id="KW-0813">Transport</keyword>
<keyword evidence="3" id="KW-1003">Cell membrane</keyword>
<feature type="transmembrane region" description="Helical" evidence="7">
    <location>
        <begin position="101"/>
        <end position="122"/>
    </location>
</feature>
<evidence type="ECO:0000256" key="4">
    <source>
        <dbReference type="ARBA" id="ARBA00022692"/>
    </source>
</evidence>
<feature type="transmembrane region" description="Helical" evidence="7">
    <location>
        <begin position="143"/>
        <end position="161"/>
    </location>
</feature>
<evidence type="ECO:0000313" key="9">
    <source>
        <dbReference type="Proteomes" id="UP001548590"/>
    </source>
</evidence>
<protein>
    <submittedName>
        <fullName evidence="8">Energy-coupling factor ABC transporter permease</fullName>
    </submittedName>
</protein>
<dbReference type="EMBL" id="JBEWLZ010000003">
    <property type="protein sequence ID" value="MET1489479.1"/>
    <property type="molecule type" value="Genomic_DNA"/>
</dbReference>
<feature type="transmembrane region" description="Helical" evidence="7">
    <location>
        <begin position="67"/>
        <end position="89"/>
    </location>
</feature>
<reference evidence="8 9" key="1">
    <citation type="submission" date="2024-07" db="EMBL/GenBank/DDBJ databases">
        <title>Uliginosibacterium paludis KCTC:42655.</title>
        <authorList>
            <person name="Kim M.K."/>
        </authorList>
    </citation>
    <scope>NUCLEOTIDE SEQUENCE [LARGE SCALE GENOMIC DNA]</scope>
    <source>
        <strain evidence="8 9">KCTC 42655</strain>
    </source>
</reference>
<dbReference type="Proteomes" id="UP001548590">
    <property type="component" value="Unassembled WGS sequence"/>
</dbReference>
<comment type="caution">
    <text evidence="8">The sequence shown here is derived from an EMBL/GenBank/DDBJ whole genome shotgun (WGS) entry which is preliminary data.</text>
</comment>
<accession>A0ABV2CNI6</accession>
<evidence type="ECO:0000256" key="5">
    <source>
        <dbReference type="ARBA" id="ARBA00022989"/>
    </source>
</evidence>
<evidence type="ECO:0000256" key="2">
    <source>
        <dbReference type="ARBA" id="ARBA00022448"/>
    </source>
</evidence>
<feature type="transmembrane region" description="Helical" evidence="7">
    <location>
        <begin position="37"/>
        <end position="55"/>
    </location>
</feature>
<keyword evidence="5 7" id="KW-1133">Transmembrane helix</keyword>
<dbReference type="RefSeq" id="WP_345925410.1">
    <property type="nucleotide sequence ID" value="NZ_JBDIVF010000002.1"/>
</dbReference>
<keyword evidence="9" id="KW-1185">Reference proteome</keyword>
<sequence length="219" mass="23579">MHIEPGQLAASTILGANLVAASVLVSQAPALLRRPALWLRTLLAAGFFSLLMQSWHMQAGASELHLIGAMPIYLLFGFLPSLFGFALGLLMEGLLFEPQDLIHLGVNALSLIVPLIALHASIGPRLAAAARERSVAAVLRLDAAYYGGVTLMVGFWLSQGLEATPFQAWLHFALSYVLLVLFEPLVTWALVSLLARREGAAPAWLTLCLDESLTRRSAA</sequence>
<dbReference type="InterPro" id="IPR002751">
    <property type="entry name" value="CbiM/NikMN"/>
</dbReference>
<evidence type="ECO:0000313" key="8">
    <source>
        <dbReference type="EMBL" id="MET1489479.1"/>
    </source>
</evidence>
<proteinExistence type="predicted"/>
<evidence type="ECO:0000256" key="1">
    <source>
        <dbReference type="ARBA" id="ARBA00004651"/>
    </source>
</evidence>
<feature type="transmembrane region" description="Helical" evidence="7">
    <location>
        <begin position="173"/>
        <end position="195"/>
    </location>
</feature>
<organism evidence="8 9">
    <name type="scientific">Uliginosibacterium paludis</name>
    <dbReference type="NCBI Taxonomy" id="1615952"/>
    <lineage>
        <taxon>Bacteria</taxon>
        <taxon>Pseudomonadati</taxon>
        <taxon>Pseudomonadota</taxon>
        <taxon>Betaproteobacteria</taxon>
        <taxon>Rhodocyclales</taxon>
        <taxon>Zoogloeaceae</taxon>
        <taxon>Uliginosibacterium</taxon>
    </lineage>
</organism>
<dbReference type="Pfam" id="PF01891">
    <property type="entry name" value="CbiM"/>
    <property type="match status" value="1"/>
</dbReference>
<keyword evidence="6 7" id="KW-0472">Membrane</keyword>
<name>A0ABV2CNI6_9RHOO</name>
<evidence type="ECO:0000256" key="6">
    <source>
        <dbReference type="ARBA" id="ARBA00023136"/>
    </source>
</evidence>
<comment type="subcellular location">
    <subcellularLocation>
        <location evidence="1">Cell membrane</location>
        <topology evidence="1">Multi-pass membrane protein</topology>
    </subcellularLocation>
</comment>